<dbReference type="Proteomes" id="UP000651668">
    <property type="component" value="Unassembled WGS sequence"/>
</dbReference>
<name>A0A916UFK0_9SPHI</name>
<reference evidence="2" key="2">
    <citation type="submission" date="2020-09" db="EMBL/GenBank/DDBJ databases">
        <authorList>
            <person name="Sun Q."/>
            <person name="Zhou Y."/>
        </authorList>
    </citation>
    <scope>NUCLEOTIDE SEQUENCE</scope>
    <source>
        <strain evidence="2">CGMCC 1.15343</strain>
    </source>
</reference>
<dbReference type="Pfam" id="PF10988">
    <property type="entry name" value="DUF2807"/>
    <property type="match status" value="1"/>
</dbReference>
<dbReference type="AlphaFoldDB" id="A0A916UFK0"/>
<feature type="domain" description="Putative auto-transporter adhesin head GIN" evidence="1">
    <location>
        <begin position="57"/>
        <end position="243"/>
    </location>
</feature>
<keyword evidence="3" id="KW-1185">Reference proteome</keyword>
<evidence type="ECO:0000313" key="3">
    <source>
        <dbReference type="Proteomes" id="UP000651668"/>
    </source>
</evidence>
<evidence type="ECO:0000259" key="1">
    <source>
        <dbReference type="Pfam" id="PF10988"/>
    </source>
</evidence>
<gene>
    <name evidence="2" type="ORF">GCM10011387_24880</name>
</gene>
<evidence type="ECO:0000313" key="2">
    <source>
        <dbReference type="EMBL" id="GGC70462.1"/>
    </source>
</evidence>
<reference evidence="2" key="1">
    <citation type="journal article" date="2014" name="Int. J. Syst. Evol. Microbiol.">
        <title>Complete genome sequence of Corynebacterium casei LMG S-19264T (=DSM 44701T), isolated from a smear-ripened cheese.</title>
        <authorList>
            <consortium name="US DOE Joint Genome Institute (JGI-PGF)"/>
            <person name="Walter F."/>
            <person name="Albersmeier A."/>
            <person name="Kalinowski J."/>
            <person name="Ruckert C."/>
        </authorList>
    </citation>
    <scope>NUCLEOTIDE SEQUENCE</scope>
    <source>
        <strain evidence="2">CGMCC 1.15343</strain>
    </source>
</reference>
<dbReference type="InterPro" id="IPR021255">
    <property type="entry name" value="DUF2807"/>
</dbReference>
<dbReference type="EMBL" id="BMIL01000008">
    <property type="protein sequence ID" value="GGC70462.1"/>
    <property type="molecule type" value="Genomic_DNA"/>
</dbReference>
<proteinExistence type="predicted"/>
<protein>
    <recommendedName>
        <fullName evidence="1">Putative auto-transporter adhesin head GIN domain-containing protein</fullName>
    </recommendedName>
</protein>
<organism evidence="2 3">
    <name type="scientific">Pedobacter quisquiliarum</name>
    <dbReference type="NCBI Taxonomy" id="1834438"/>
    <lineage>
        <taxon>Bacteria</taxon>
        <taxon>Pseudomonadati</taxon>
        <taxon>Bacteroidota</taxon>
        <taxon>Sphingobacteriia</taxon>
        <taxon>Sphingobacteriales</taxon>
        <taxon>Sphingobacteriaceae</taxon>
        <taxon>Pedobacter</taxon>
    </lineage>
</organism>
<accession>A0A916UFK0</accession>
<comment type="caution">
    <text evidence="2">The sequence shown here is derived from an EMBL/GenBank/DDBJ whole genome shotgun (WGS) entry which is preliminary data.</text>
</comment>
<sequence>MQLFNMMYVLVVNLKNMRKLYPYLLAAVLTGAGLQANASLPIVISKSELKANPDVRNFQGLAVQGPIQVFVKFGNVESMRLEGDEDVLASLVSEVRGNVLVIRPKPSVTSWAKKYENKKIVAYVTAKTLTSITMSGNGTIDISGTVEAAELTTTLSGSGRVTANVDVDKLTTVLSGSGHLDVKGKAERADITMSGASRFAGKNLKVDVLNTRMSGAGQVEIHADESIDALISGSAQVNYSGNASVKKRVIGSGGVNKI</sequence>
<dbReference type="Gene3D" id="2.160.20.120">
    <property type="match status" value="1"/>
</dbReference>